<dbReference type="GO" id="GO:0007189">
    <property type="term" value="P:adenylate cyclase-activating G protein-coupled receptor signaling pathway"/>
    <property type="evidence" value="ECO:0007669"/>
    <property type="project" value="TreeGrafter"/>
</dbReference>
<keyword evidence="1" id="KW-0472">Membrane</keyword>
<evidence type="ECO:0000313" key="3">
    <source>
        <dbReference type="Proteomes" id="UP001152888"/>
    </source>
</evidence>
<comment type="caution">
    <text evidence="2">The sequence shown here is derived from an EMBL/GenBank/DDBJ whole genome shotgun (WGS) entry which is preliminary data.</text>
</comment>
<accession>A0A9P0L458</accession>
<reference evidence="2" key="1">
    <citation type="submission" date="2022-03" db="EMBL/GenBank/DDBJ databases">
        <authorList>
            <person name="Sayadi A."/>
        </authorList>
    </citation>
    <scope>NUCLEOTIDE SEQUENCE</scope>
</reference>
<dbReference type="Proteomes" id="UP001152888">
    <property type="component" value="Unassembled WGS sequence"/>
</dbReference>
<dbReference type="EMBL" id="CAKOFQ010007044">
    <property type="protein sequence ID" value="CAH1988441.1"/>
    <property type="molecule type" value="Genomic_DNA"/>
</dbReference>
<dbReference type="GO" id="GO:0005886">
    <property type="term" value="C:plasma membrane"/>
    <property type="evidence" value="ECO:0007669"/>
    <property type="project" value="TreeGrafter"/>
</dbReference>
<keyword evidence="1" id="KW-0812">Transmembrane</keyword>
<feature type="transmembrane region" description="Helical" evidence="1">
    <location>
        <begin position="44"/>
        <end position="65"/>
    </location>
</feature>
<gene>
    <name evidence="2" type="ORF">ACAOBT_LOCUS18482</name>
</gene>
<sequence>MWKNILRTMIPPSKIPERGAPCLPLPGPFLPCQDLFDWWTLRCGVWIVFLCAMLGNGTVVFVLIFSRSKMDVPRFLVSLQLWTRRL</sequence>
<protein>
    <submittedName>
        <fullName evidence="2">Uncharacterized protein</fullName>
    </submittedName>
</protein>
<dbReference type="PANTHER" id="PTHR24372:SF82">
    <property type="entry name" value="RICKETS"/>
    <property type="match status" value="1"/>
</dbReference>
<dbReference type="OrthoDB" id="1883493at2759"/>
<organism evidence="2 3">
    <name type="scientific">Acanthoscelides obtectus</name>
    <name type="common">Bean weevil</name>
    <name type="synonym">Bruchus obtectus</name>
    <dbReference type="NCBI Taxonomy" id="200917"/>
    <lineage>
        <taxon>Eukaryota</taxon>
        <taxon>Metazoa</taxon>
        <taxon>Ecdysozoa</taxon>
        <taxon>Arthropoda</taxon>
        <taxon>Hexapoda</taxon>
        <taxon>Insecta</taxon>
        <taxon>Pterygota</taxon>
        <taxon>Neoptera</taxon>
        <taxon>Endopterygota</taxon>
        <taxon>Coleoptera</taxon>
        <taxon>Polyphaga</taxon>
        <taxon>Cucujiformia</taxon>
        <taxon>Chrysomeloidea</taxon>
        <taxon>Chrysomelidae</taxon>
        <taxon>Bruchinae</taxon>
        <taxon>Bruchini</taxon>
        <taxon>Acanthoscelides</taxon>
    </lineage>
</organism>
<dbReference type="GO" id="GO:0008528">
    <property type="term" value="F:G protein-coupled peptide receptor activity"/>
    <property type="evidence" value="ECO:0007669"/>
    <property type="project" value="TreeGrafter"/>
</dbReference>
<evidence type="ECO:0000256" key="1">
    <source>
        <dbReference type="SAM" id="Phobius"/>
    </source>
</evidence>
<keyword evidence="1" id="KW-1133">Transmembrane helix</keyword>
<dbReference type="GO" id="GO:0009755">
    <property type="term" value="P:hormone-mediated signaling pathway"/>
    <property type="evidence" value="ECO:0007669"/>
    <property type="project" value="TreeGrafter"/>
</dbReference>
<dbReference type="AlphaFoldDB" id="A0A9P0L458"/>
<dbReference type="PANTHER" id="PTHR24372">
    <property type="entry name" value="GLYCOPROTEIN HORMONE RECEPTOR"/>
    <property type="match status" value="1"/>
</dbReference>
<proteinExistence type="predicted"/>
<name>A0A9P0L458_ACAOB</name>
<evidence type="ECO:0000313" key="2">
    <source>
        <dbReference type="EMBL" id="CAH1988441.1"/>
    </source>
</evidence>
<keyword evidence="3" id="KW-1185">Reference proteome</keyword>